<name>A0A094WAC5_9BACT</name>
<dbReference type="SUPFAM" id="SSF52540">
    <property type="entry name" value="P-loop containing nucleoside triphosphate hydrolases"/>
    <property type="match status" value="1"/>
</dbReference>
<proteinExistence type="predicted"/>
<organism evidence="2 3">
    <name type="scientific">Leptospirillum ferriphilum</name>
    <dbReference type="NCBI Taxonomy" id="178606"/>
    <lineage>
        <taxon>Bacteria</taxon>
        <taxon>Pseudomonadati</taxon>
        <taxon>Nitrospirota</taxon>
        <taxon>Nitrospiria</taxon>
        <taxon>Nitrospirales</taxon>
        <taxon>Nitrospiraceae</taxon>
        <taxon>Leptospirillum</taxon>
    </lineage>
</organism>
<dbReference type="AlphaFoldDB" id="A0A094WAC5"/>
<protein>
    <recommendedName>
        <fullName evidence="1">ATPase AAA-type core domain-containing protein</fullName>
    </recommendedName>
</protein>
<evidence type="ECO:0000313" key="2">
    <source>
        <dbReference type="EMBL" id="KGA94493.1"/>
    </source>
</evidence>
<dbReference type="Pfam" id="PF13304">
    <property type="entry name" value="AAA_21"/>
    <property type="match status" value="1"/>
</dbReference>
<dbReference type="PANTHER" id="PTHR40396">
    <property type="entry name" value="ATPASE-LIKE PROTEIN"/>
    <property type="match status" value="1"/>
</dbReference>
<comment type="caution">
    <text evidence="2">The sequence shown here is derived from an EMBL/GenBank/DDBJ whole genome shotgun (WGS) entry which is preliminary data.</text>
</comment>
<dbReference type="RefSeq" id="WP_023524746.1">
    <property type="nucleotide sequence ID" value="NZ_JPGK01000002.1"/>
</dbReference>
<sequence length="389" mass="43434">MIRKMRLEHFMSINEASLDLGMTNVLVGPNMSGKSNLIQGLMFLTETAAGGLHQALMNRGGFAEVVWKGSNTNDMSFGLTIEVPAFATTSEEKSFEYELVINGNPLDPAGYASVRNEKLWIVTHKKKIPLIDIENGKGSFRFANGNVVSEISGSYAPLGYSIPGWEAMEFKNYLLSCRYYNLLPAAMKAINPAQAQKYLISNGSNFSSWLMTLQTSYPEEFRRFKKVATDVFPDLEEIMAPPTQFGTTFVSTKEKNLIRNIPLSRMSDGEVVFLALLSLLFTPTELGAPLHCFEEPETHLHPRLIEILMEILHQHQSAETDRPFAQIFIATHSLHLIDKCHLSDLIFVEKKNGASTYTRPGSKKGLRELIESDELGLGDLWYSGALKSV</sequence>
<dbReference type="InterPro" id="IPR027417">
    <property type="entry name" value="P-loop_NTPase"/>
</dbReference>
<dbReference type="InterPro" id="IPR003959">
    <property type="entry name" value="ATPase_AAA_core"/>
</dbReference>
<evidence type="ECO:0000259" key="1">
    <source>
        <dbReference type="Pfam" id="PF13304"/>
    </source>
</evidence>
<dbReference type="InterPro" id="IPR014555">
    <property type="entry name" value="RecF-like"/>
</dbReference>
<evidence type="ECO:0000313" key="3">
    <source>
        <dbReference type="Proteomes" id="UP000029452"/>
    </source>
</evidence>
<dbReference type="PANTHER" id="PTHR40396:SF1">
    <property type="entry name" value="ATPASE AAA-TYPE CORE DOMAIN-CONTAINING PROTEIN"/>
    <property type="match status" value="1"/>
</dbReference>
<accession>A0A094WAC5</accession>
<dbReference type="GO" id="GO:0005524">
    <property type="term" value="F:ATP binding"/>
    <property type="evidence" value="ECO:0007669"/>
    <property type="project" value="InterPro"/>
</dbReference>
<dbReference type="OrthoDB" id="9801813at2"/>
<dbReference type="PATRIC" id="fig|178606.4.peg.456"/>
<dbReference type="PIRSF" id="PIRSF029347">
    <property type="entry name" value="RecF"/>
    <property type="match status" value="1"/>
</dbReference>
<reference evidence="2 3" key="1">
    <citation type="submission" date="2014-06" db="EMBL/GenBank/DDBJ databases">
        <title>Draft genome sequence of iron oxidizing acidophile Leptospirillum ferriphilum DSM14647.</title>
        <authorList>
            <person name="Cardenas J.P."/>
            <person name="Lazcano M."/>
            <person name="Ossandon F.J."/>
            <person name="Corbett M."/>
            <person name="Holmes D.S."/>
            <person name="Watkin E."/>
        </authorList>
    </citation>
    <scope>NUCLEOTIDE SEQUENCE [LARGE SCALE GENOMIC DNA]</scope>
    <source>
        <strain evidence="2 3">DSM 14647</strain>
    </source>
</reference>
<dbReference type="GO" id="GO:0016887">
    <property type="term" value="F:ATP hydrolysis activity"/>
    <property type="evidence" value="ECO:0007669"/>
    <property type="project" value="InterPro"/>
</dbReference>
<gene>
    <name evidence="2" type="ORF">LptCag_1923</name>
</gene>
<feature type="domain" description="ATPase AAA-type core" evidence="1">
    <location>
        <begin position="24"/>
        <end position="338"/>
    </location>
</feature>
<dbReference type="EMBL" id="JPGK01000002">
    <property type="protein sequence ID" value="KGA94493.1"/>
    <property type="molecule type" value="Genomic_DNA"/>
</dbReference>
<dbReference type="Gene3D" id="3.40.50.300">
    <property type="entry name" value="P-loop containing nucleotide triphosphate hydrolases"/>
    <property type="match status" value="1"/>
</dbReference>
<dbReference type="Proteomes" id="UP000029452">
    <property type="component" value="Unassembled WGS sequence"/>
</dbReference>